<comment type="pathway">
    <text evidence="1">Secondary metabolite biosynthesis.</text>
</comment>
<evidence type="ECO:0000256" key="5">
    <source>
        <dbReference type="ARBA" id="ARBA00029454"/>
    </source>
</evidence>
<dbReference type="PROSITE" id="PS00455">
    <property type="entry name" value="AMP_BINDING"/>
    <property type="match status" value="2"/>
</dbReference>
<dbReference type="GO" id="GO:0016874">
    <property type="term" value="F:ligase activity"/>
    <property type="evidence" value="ECO:0007669"/>
    <property type="project" value="UniProtKB-KW"/>
</dbReference>
<dbReference type="SUPFAM" id="SSF56801">
    <property type="entry name" value="Acetyl-CoA synthetase-like"/>
    <property type="match status" value="2"/>
</dbReference>
<feature type="domain" description="Carrier" evidence="6">
    <location>
        <begin position="1403"/>
        <end position="1479"/>
    </location>
</feature>
<evidence type="ECO:0000256" key="3">
    <source>
        <dbReference type="ARBA" id="ARBA00022553"/>
    </source>
</evidence>
<evidence type="ECO:0000256" key="1">
    <source>
        <dbReference type="ARBA" id="ARBA00005179"/>
    </source>
</evidence>
<dbReference type="EMBL" id="KZ821221">
    <property type="protein sequence ID" value="PYH48471.1"/>
    <property type="molecule type" value="Genomic_DNA"/>
</dbReference>
<name>A0A318ZLH8_9EURO</name>
<organism evidence="7 8">
    <name type="scientific">Aspergillus saccharolyticus JOP 1030-1</name>
    <dbReference type="NCBI Taxonomy" id="1450539"/>
    <lineage>
        <taxon>Eukaryota</taxon>
        <taxon>Fungi</taxon>
        <taxon>Dikarya</taxon>
        <taxon>Ascomycota</taxon>
        <taxon>Pezizomycotina</taxon>
        <taxon>Eurotiomycetes</taxon>
        <taxon>Eurotiomycetidae</taxon>
        <taxon>Eurotiales</taxon>
        <taxon>Aspergillaceae</taxon>
        <taxon>Aspergillus</taxon>
        <taxon>Aspergillus subgen. Circumdati</taxon>
    </lineage>
</organism>
<dbReference type="GO" id="GO:0031177">
    <property type="term" value="F:phosphopantetheine binding"/>
    <property type="evidence" value="ECO:0007669"/>
    <property type="project" value="InterPro"/>
</dbReference>
<dbReference type="FunFam" id="3.30.559.10:FF:000016">
    <property type="entry name" value="Nonribosomal peptide synthase Pes1"/>
    <property type="match status" value="1"/>
</dbReference>
<dbReference type="InterPro" id="IPR009081">
    <property type="entry name" value="PP-bd_ACP"/>
</dbReference>
<dbReference type="SUPFAM" id="SSF52777">
    <property type="entry name" value="CoA-dependent acyltransferases"/>
    <property type="match status" value="4"/>
</dbReference>
<dbReference type="InterPro" id="IPR001242">
    <property type="entry name" value="Condensation_dom"/>
</dbReference>
<dbReference type="InterPro" id="IPR045851">
    <property type="entry name" value="AMP-bd_C_sf"/>
</dbReference>
<reference evidence="7 8" key="1">
    <citation type="submission" date="2016-12" db="EMBL/GenBank/DDBJ databases">
        <title>The genomes of Aspergillus section Nigri reveals drivers in fungal speciation.</title>
        <authorList>
            <consortium name="DOE Joint Genome Institute"/>
            <person name="Vesth T.C."/>
            <person name="Nybo J."/>
            <person name="Theobald S."/>
            <person name="Brandl J."/>
            <person name="Frisvad J.C."/>
            <person name="Nielsen K.F."/>
            <person name="Lyhne E.K."/>
            <person name="Kogle M.E."/>
            <person name="Kuo A."/>
            <person name="Riley R."/>
            <person name="Clum A."/>
            <person name="Nolan M."/>
            <person name="Lipzen A."/>
            <person name="Salamov A."/>
            <person name="Henrissat B."/>
            <person name="Wiebenga A."/>
            <person name="De Vries R.P."/>
            <person name="Grigoriev I.V."/>
            <person name="Mortensen U.H."/>
            <person name="Andersen M.R."/>
            <person name="Baker S.E."/>
        </authorList>
    </citation>
    <scope>NUCLEOTIDE SEQUENCE [LARGE SCALE GENOMIC DNA]</scope>
    <source>
        <strain evidence="7 8">JOP 1030-1</strain>
    </source>
</reference>
<dbReference type="PANTHER" id="PTHR45527:SF12">
    <property type="entry name" value="NONRIBOSOMAL PEPTIDE SYNTHETASE IVOA"/>
    <property type="match status" value="1"/>
</dbReference>
<dbReference type="InterPro" id="IPR023213">
    <property type="entry name" value="CAT-like_dom_sf"/>
</dbReference>
<dbReference type="Gene3D" id="1.10.1200.10">
    <property type="entry name" value="ACP-like"/>
    <property type="match status" value="2"/>
</dbReference>
<dbReference type="GO" id="GO:0044550">
    <property type="term" value="P:secondary metabolite biosynthetic process"/>
    <property type="evidence" value="ECO:0007669"/>
    <property type="project" value="TreeGrafter"/>
</dbReference>
<comment type="similarity">
    <text evidence="5">Belongs to the NRP synthetase family.</text>
</comment>
<dbReference type="Gene3D" id="3.40.50.980">
    <property type="match status" value="2"/>
</dbReference>
<dbReference type="CDD" id="cd19545">
    <property type="entry name" value="FUM14_C_NRPS-like"/>
    <property type="match status" value="1"/>
</dbReference>
<evidence type="ECO:0000259" key="6">
    <source>
        <dbReference type="PROSITE" id="PS50075"/>
    </source>
</evidence>
<evidence type="ECO:0000313" key="8">
    <source>
        <dbReference type="Proteomes" id="UP000248349"/>
    </source>
</evidence>
<dbReference type="CDD" id="cd19534">
    <property type="entry name" value="E_NRPS"/>
    <property type="match status" value="1"/>
</dbReference>
<evidence type="ECO:0000256" key="2">
    <source>
        <dbReference type="ARBA" id="ARBA00022450"/>
    </source>
</evidence>
<gene>
    <name evidence="7" type="ORF">BP01DRAFT_312471</name>
</gene>
<dbReference type="Pfam" id="PF00550">
    <property type="entry name" value="PP-binding"/>
    <property type="match status" value="2"/>
</dbReference>
<dbReference type="CDD" id="cd05918">
    <property type="entry name" value="A_NRPS_SidN3_like"/>
    <property type="match status" value="1"/>
</dbReference>
<protein>
    <submittedName>
        <fullName evidence="7">Nonribosomal peptide synthase</fullName>
    </submittedName>
</protein>
<dbReference type="Proteomes" id="UP000248349">
    <property type="component" value="Unassembled WGS sequence"/>
</dbReference>
<dbReference type="Gene3D" id="3.30.559.10">
    <property type="entry name" value="Chloramphenicol acetyltransferase-like domain"/>
    <property type="match status" value="2"/>
</dbReference>
<evidence type="ECO:0000313" key="7">
    <source>
        <dbReference type="EMBL" id="PYH48471.1"/>
    </source>
</evidence>
<dbReference type="InterPro" id="IPR006162">
    <property type="entry name" value="Ppantetheine_attach_site"/>
</dbReference>
<dbReference type="GO" id="GO:0005737">
    <property type="term" value="C:cytoplasm"/>
    <property type="evidence" value="ECO:0007669"/>
    <property type="project" value="TreeGrafter"/>
</dbReference>
<keyword evidence="8" id="KW-1185">Reference proteome</keyword>
<dbReference type="RefSeq" id="XP_025434453.1">
    <property type="nucleotide sequence ID" value="XM_025572483.1"/>
</dbReference>
<dbReference type="Gene3D" id="3.40.50.12780">
    <property type="entry name" value="N-terminal domain of ligase-like"/>
    <property type="match status" value="1"/>
</dbReference>
<dbReference type="InterPro" id="IPR020845">
    <property type="entry name" value="AMP-binding_CS"/>
</dbReference>
<dbReference type="GeneID" id="37073711"/>
<dbReference type="PROSITE" id="PS00012">
    <property type="entry name" value="PHOSPHOPANTETHEINE"/>
    <property type="match status" value="1"/>
</dbReference>
<sequence>MSETYFGVPMHDEKQLAAVQVGAVLDNEANVVEEPALQYDCIHDLISRRCQQQPNHCAIRAGTTKWTYAVVEGLSNKFARHLIERANVISGQIVPICLPKSRWAVIAMLGVLKANATFVLLEPTSPIQRLRALCGQVGATVIVGSKELSDLVDSLELKSTIFIDEQTTWQGPNNTPNVQDRRSSPSDIAYIVFTSGSTGCPKGVVVDHAAFTTAAHDFIPRTGLDQNSRVFQFASYAFDVSIADHLVTLIAGGCICIPSEEDRLSRLSESMRELEVNWANLTPSVARLLSPDQVPALQTLCLAGEAMKQVDIDRWARHVRLINHYGPAECAIGTHILSRLLSTSVLRSWETSRHFIGPASDKPWSENEILLRAFWSETLQLETHLIQQTDSFFGLGGNSLLAMRLVAAVTKHEYTLTVADVFRHPTLSDQATVLRTCLPTNTSGIYLPFSLLKNRSEVLPLAAQQCCVSIDEIEDIYPCTPLQEGLMALSAQTPGSYVSQHVFRLKPHTDMVRLHAAWHDTVRDNDILRTRIITAVDGRLLQAVLQREINIQELHDLDIYLAEDSQNVMAGGGPLARIAISSSYCVITLHHVLYDGVSLPLILNHLQDNYRGGVAQRISFGPFVQHIQNQDASKSFWQTTLADCSAPIFPALPTARFLPNASTAIKHRVQNIRQRGSHTMPTIIKLAWGLLIAHHTQSKDVVYGLTVNGRGATVQHIDLMTGPTIATVPLRVQLDSKKSVLQSLDRLQQQSAEMIPFEQAGLQAIRLYNEATAAACSFQSHLVVQPAPATIREGVLIPEDGRCLDAGGNAIFASYALLVVCTLRDAESAVDVEVNFDPRVLDLYQTRRLVYQFSHLIQQLHRAAPDSMLHHLEYTSLQDLDDLRSWNQTIPTAHERCLHDLILEKCATQPTAPAISAWDGDLTYEEINRLSNDFAHFLGNSGVTLNTMVPFCVDRSKWAVVAILAVLRAGGTCVLMDPTNPPSRLISIIEETRADTILSQGKELPMVRPEDPAFIVFTSGSTGKPKGIIVEHRNLATCAREQYGPMGYQPDCRVIHFSSYTFDLSIYETIITLVFGGCVCIPSEAQRNTDLAGCMRDYRINWACFTPSTLRLFSPEDCPELRTLCVGGESMTQAHVDVWASKTTLINAYGPAETCFCAAGVVEQTRWKPGDVGMMFGGLAWITEIDNPHTLAAIGAVGELIVEGPAVARGYLNNARLTRSSFIDAPAWLRRWRPSGKVGRLYRTGDLVQYGENGIIRFIGRRDTQVKLRGQRIELEEVEAQLHQNFPDSRESIAEMVPTSPTQAMLVAFVLLPDAIDNTQEGCLAPATTAFRVAAARTMDQMRRQLPTYMVPSLILPLRTVPLTGTGKINRRCLREVASRLTSEQRLEYSPLVTQQLSSDKQKPETENERIIHSLCAKILNLEPESISLNDSFSCLGGDSISAMQLAAKAKAAGIRFTARDVVASNTIADLVCHTENQLLLPRFNIQTADLGKEFDPSPIQQLFFDTIKEDLNHFNQSFTLRVIRPVRFDKLDAAFCTLVSQHAMLRARFRQEVNGNWKQAVTDQVRQSYRLRAHIVETTADAQEIICGSQRGIDIFSGPLIQADLVTTRVSNKQYLFLVAHHLVMDLVSWRIILSDLQDYLSTGSLTFCSSCPFPTWTRLQSEYGGTHLFPTSAFPLRIPPAPENFWGVTAEQNTWAKIETLSFDLDAQTTKSLYAQEAAPLHMYHTALLTSFIRSFPERPSPTIYCEGHGRESWDAMVDISHTVGWFTTLWPCPVSMEKQADNLRSALAQVQAVHAAIPYRGWAYFTSRFTNEEGRQAFGTQDIPEIILNYAGLYQQLERPDALFQSTNELDGSKWDIVGSARRFGLIEVSIDVRGDCLHVEMSIHRDMQRKNELRKWMQRCQEDLRVMAHWAH</sequence>
<evidence type="ECO:0000256" key="4">
    <source>
        <dbReference type="ARBA" id="ARBA00022598"/>
    </source>
</evidence>
<dbReference type="Gene3D" id="3.30.559.30">
    <property type="entry name" value="Nonribosomal peptide synthetase, condensation domain"/>
    <property type="match status" value="2"/>
</dbReference>
<dbReference type="OrthoDB" id="416786at2759"/>
<dbReference type="GO" id="GO:0043041">
    <property type="term" value="P:amino acid activation for nonribosomal peptide biosynthetic process"/>
    <property type="evidence" value="ECO:0007669"/>
    <property type="project" value="TreeGrafter"/>
</dbReference>
<feature type="domain" description="Carrier" evidence="6">
    <location>
        <begin position="362"/>
        <end position="438"/>
    </location>
</feature>
<dbReference type="Gene3D" id="3.30.300.30">
    <property type="match status" value="1"/>
</dbReference>
<dbReference type="FunFam" id="3.30.300.30:FF:000015">
    <property type="entry name" value="Nonribosomal peptide synthase SidD"/>
    <property type="match status" value="1"/>
</dbReference>
<dbReference type="InterPro" id="IPR000873">
    <property type="entry name" value="AMP-dep_synth/lig_dom"/>
</dbReference>
<dbReference type="PANTHER" id="PTHR45527">
    <property type="entry name" value="NONRIBOSOMAL PEPTIDE SYNTHETASE"/>
    <property type="match status" value="1"/>
</dbReference>
<dbReference type="PROSITE" id="PS50075">
    <property type="entry name" value="CARRIER"/>
    <property type="match status" value="2"/>
</dbReference>
<dbReference type="Pfam" id="PF00501">
    <property type="entry name" value="AMP-binding"/>
    <property type="match status" value="3"/>
</dbReference>
<dbReference type="InterPro" id="IPR042099">
    <property type="entry name" value="ANL_N_sf"/>
</dbReference>
<dbReference type="STRING" id="1450539.A0A318ZLH8"/>
<dbReference type="Pfam" id="PF00668">
    <property type="entry name" value="Condensation"/>
    <property type="match status" value="2"/>
</dbReference>
<accession>A0A318ZLH8</accession>
<keyword evidence="4" id="KW-0436">Ligase</keyword>
<dbReference type="InterPro" id="IPR020806">
    <property type="entry name" value="PKS_PP-bd"/>
</dbReference>
<keyword evidence="2" id="KW-0596">Phosphopantetheine</keyword>
<dbReference type="FunFam" id="3.30.559.30:FF:000002">
    <property type="entry name" value="Nonribosomal peptide synthase Pes1"/>
    <property type="match status" value="1"/>
</dbReference>
<dbReference type="InterPro" id="IPR036736">
    <property type="entry name" value="ACP-like_sf"/>
</dbReference>
<keyword evidence="3" id="KW-0597">Phosphoprotein</keyword>
<dbReference type="SMART" id="SM00823">
    <property type="entry name" value="PKS_PP"/>
    <property type="match status" value="2"/>
</dbReference>
<dbReference type="SUPFAM" id="SSF47336">
    <property type="entry name" value="ACP-like"/>
    <property type="match status" value="2"/>
</dbReference>
<proteinExistence type="inferred from homology"/>